<comment type="caution">
    <text evidence="1">The sequence shown here is derived from an EMBL/GenBank/DDBJ whole genome shotgun (WGS) entry which is preliminary data.</text>
</comment>
<name>A0ABU0ISS7_9CAUL</name>
<proteinExistence type="predicted"/>
<reference evidence="1 2" key="1">
    <citation type="submission" date="2023-07" db="EMBL/GenBank/DDBJ databases">
        <title>Genomic Encyclopedia of Type Strains, Phase IV (KMG-IV): sequencing the most valuable type-strain genomes for metagenomic binning, comparative biology and taxonomic classification.</title>
        <authorList>
            <person name="Goeker M."/>
        </authorList>
    </citation>
    <scope>NUCLEOTIDE SEQUENCE [LARGE SCALE GENOMIC DNA]</scope>
    <source>
        <strain evidence="1 2">DSM 18695</strain>
    </source>
</reference>
<evidence type="ECO:0000313" key="1">
    <source>
        <dbReference type="EMBL" id="MDQ0465055.1"/>
    </source>
</evidence>
<sequence length="35" mass="4240">MRRFQTVRPQDRDHRLKSLMARMKLATLRMTARPA</sequence>
<evidence type="ECO:0000313" key="2">
    <source>
        <dbReference type="Proteomes" id="UP001228905"/>
    </source>
</evidence>
<protein>
    <submittedName>
        <fullName evidence="1">Uncharacterized protein</fullName>
    </submittedName>
</protein>
<keyword evidence="2" id="KW-1185">Reference proteome</keyword>
<dbReference type="EMBL" id="JAUSVS010000005">
    <property type="protein sequence ID" value="MDQ0465055.1"/>
    <property type="molecule type" value="Genomic_DNA"/>
</dbReference>
<gene>
    <name evidence="1" type="ORF">QO010_002839</name>
</gene>
<dbReference type="Proteomes" id="UP001228905">
    <property type="component" value="Unassembled WGS sequence"/>
</dbReference>
<accession>A0ABU0ISS7</accession>
<organism evidence="1 2">
    <name type="scientific">Caulobacter ginsengisoli</name>
    <dbReference type="NCBI Taxonomy" id="400775"/>
    <lineage>
        <taxon>Bacteria</taxon>
        <taxon>Pseudomonadati</taxon>
        <taxon>Pseudomonadota</taxon>
        <taxon>Alphaproteobacteria</taxon>
        <taxon>Caulobacterales</taxon>
        <taxon>Caulobacteraceae</taxon>
        <taxon>Caulobacter</taxon>
    </lineage>
</organism>